<dbReference type="KEGG" id="bhu:bhn_I1895"/>
<reference evidence="2" key="1">
    <citation type="submission" date="2016-10" db="EMBL/GenBank/DDBJ databases">
        <title>The complete genome sequence of the rumen bacterium Butyrivibrio hungatei MB2003.</title>
        <authorList>
            <person name="Palevich N."/>
            <person name="Kelly W.J."/>
            <person name="Leahy S.C."/>
            <person name="Altermann E."/>
            <person name="Rakonjac J."/>
            <person name="Attwood G.T."/>
        </authorList>
    </citation>
    <scope>NUCLEOTIDE SEQUENCE [LARGE SCALE GENOMIC DNA]</scope>
    <source>
        <strain evidence="2">MB2003</strain>
    </source>
</reference>
<dbReference type="AlphaFoldDB" id="A0A1D9P2V4"/>
<gene>
    <name evidence="1" type="ORF">bhn_I1895</name>
</gene>
<evidence type="ECO:0000313" key="2">
    <source>
        <dbReference type="Proteomes" id="UP000179284"/>
    </source>
</evidence>
<evidence type="ECO:0000313" key="1">
    <source>
        <dbReference type="EMBL" id="AOZ96928.1"/>
    </source>
</evidence>
<dbReference type="EMBL" id="CP017831">
    <property type="protein sequence ID" value="AOZ96928.1"/>
    <property type="molecule type" value="Genomic_DNA"/>
</dbReference>
<keyword evidence="2" id="KW-1185">Reference proteome</keyword>
<sequence length="167" mass="20165">MYAIVNDVLYRYSDFLDDVRIFTKNKEKAHIGFLHCGKYYEKKISEADDCVTDIYSIKFWIDYKDNYFADQNEWYVAEDNRCDRKYRLEDGELCLNVFGSISEKGWHSLGREDSYKIIDLDDCSAYYVEYEYRKMNGKLLKESQIIREKVEKNFFVELIKKYRDSNV</sequence>
<accession>A0A1D9P2V4</accession>
<dbReference type="Proteomes" id="UP000179284">
    <property type="component" value="Chromosome I"/>
</dbReference>
<organism evidence="1 2">
    <name type="scientific">Butyrivibrio hungatei</name>
    <dbReference type="NCBI Taxonomy" id="185008"/>
    <lineage>
        <taxon>Bacteria</taxon>
        <taxon>Bacillati</taxon>
        <taxon>Bacillota</taxon>
        <taxon>Clostridia</taxon>
        <taxon>Lachnospirales</taxon>
        <taxon>Lachnospiraceae</taxon>
        <taxon>Butyrivibrio</taxon>
    </lineage>
</organism>
<proteinExistence type="predicted"/>
<protein>
    <submittedName>
        <fullName evidence="1">Uncharacterized protein</fullName>
    </submittedName>
</protein>
<name>A0A1D9P2V4_9FIRM</name>